<dbReference type="PaxDb" id="284590-Q6CRZ9"/>
<dbReference type="FunCoup" id="Q6CRZ9">
    <property type="interactions" value="104"/>
</dbReference>
<comment type="subcellular location">
    <subcellularLocation>
        <location evidence="1">Membrane</location>
        <topology evidence="1">Multi-pass membrane protein</topology>
    </subcellularLocation>
</comment>
<proteinExistence type="inferred from homology"/>
<evidence type="ECO:0000256" key="6">
    <source>
        <dbReference type="SAM" id="MobiDB-lite"/>
    </source>
</evidence>
<dbReference type="InterPro" id="IPR029058">
    <property type="entry name" value="AB_hydrolase_fold"/>
</dbReference>
<dbReference type="PANTHER" id="PTHR17920">
    <property type="entry name" value="TRANSMEMBRANE AND COILED-COIL DOMAIN-CONTAINING PROTEIN 4 TMCO4"/>
    <property type="match status" value="1"/>
</dbReference>
<dbReference type="OMA" id="KEVGWEV"/>
<dbReference type="AlphaFoldDB" id="Q6CRZ9"/>
<dbReference type="ESTHER" id="klula-q6crz9">
    <property type="family name" value="Duf_726"/>
</dbReference>
<feature type="transmembrane region" description="Helical" evidence="7">
    <location>
        <begin position="497"/>
        <end position="519"/>
    </location>
</feature>
<keyword evidence="5 7" id="KW-0472">Membrane</keyword>
<organism evidence="8 9">
    <name type="scientific">Kluyveromyces lactis (strain ATCC 8585 / CBS 2359 / DSM 70799 / NBRC 1267 / NRRL Y-1140 / WM37)</name>
    <name type="common">Yeast</name>
    <name type="synonym">Candida sphaerica</name>
    <dbReference type="NCBI Taxonomy" id="284590"/>
    <lineage>
        <taxon>Eukaryota</taxon>
        <taxon>Fungi</taxon>
        <taxon>Dikarya</taxon>
        <taxon>Ascomycota</taxon>
        <taxon>Saccharomycotina</taxon>
        <taxon>Saccharomycetes</taxon>
        <taxon>Saccharomycetales</taxon>
        <taxon>Saccharomycetaceae</taxon>
        <taxon>Kluyveromyces</taxon>
    </lineage>
</organism>
<feature type="transmembrane region" description="Helical" evidence="7">
    <location>
        <begin position="456"/>
        <end position="485"/>
    </location>
</feature>
<evidence type="ECO:0000313" key="9">
    <source>
        <dbReference type="Proteomes" id="UP000000598"/>
    </source>
</evidence>
<evidence type="ECO:0000256" key="5">
    <source>
        <dbReference type="ARBA" id="ARBA00023136"/>
    </source>
</evidence>
<gene>
    <name evidence="8" type="ORF">KLLA0_D05159g</name>
</gene>
<dbReference type="eggNOG" id="KOG2385">
    <property type="taxonomic scope" value="Eukaryota"/>
</dbReference>
<evidence type="ECO:0000313" key="8">
    <source>
        <dbReference type="EMBL" id="CAH00386.1"/>
    </source>
</evidence>
<reference evidence="8 9" key="1">
    <citation type="journal article" date="2004" name="Nature">
        <title>Genome evolution in yeasts.</title>
        <authorList>
            <consortium name="Genolevures"/>
            <person name="Dujon B."/>
            <person name="Sherman D."/>
            <person name="Fischer G."/>
            <person name="Durrens P."/>
            <person name="Casaregola S."/>
            <person name="Lafontaine I."/>
            <person name="de Montigny J."/>
            <person name="Marck C."/>
            <person name="Neuveglise C."/>
            <person name="Talla E."/>
            <person name="Goffard N."/>
            <person name="Frangeul L."/>
            <person name="Aigle M."/>
            <person name="Anthouard V."/>
            <person name="Babour A."/>
            <person name="Barbe V."/>
            <person name="Barnay S."/>
            <person name="Blanchin S."/>
            <person name="Beckerich J.M."/>
            <person name="Beyne E."/>
            <person name="Bleykasten C."/>
            <person name="Boisrame A."/>
            <person name="Boyer J."/>
            <person name="Cattolico L."/>
            <person name="Confanioleri F."/>
            <person name="de Daruvar A."/>
            <person name="Despons L."/>
            <person name="Fabre E."/>
            <person name="Fairhead C."/>
            <person name="Ferry-Dumazet H."/>
            <person name="Groppi A."/>
            <person name="Hantraye F."/>
            <person name="Hennequin C."/>
            <person name="Jauniaux N."/>
            <person name="Joyet P."/>
            <person name="Kachouri R."/>
            <person name="Kerrest A."/>
            <person name="Koszul R."/>
            <person name="Lemaire M."/>
            <person name="Lesur I."/>
            <person name="Ma L."/>
            <person name="Muller H."/>
            <person name="Nicaud J.M."/>
            <person name="Nikolski M."/>
            <person name="Oztas S."/>
            <person name="Ozier-Kalogeropoulos O."/>
            <person name="Pellenz S."/>
            <person name="Potier S."/>
            <person name="Richard G.F."/>
            <person name="Straub M.L."/>
            <person name="Suleau A."/>
            <person name="Swennene D."/>
            <person name="Tekaia F."/>
            <person name="Wesolowski-Louvel M."/>
            <person name="Westhof E."/>
            <person name="Wirth B."/>
            <person name="Zeniou-Meyer M."/>
            <person name="Zivanovic I."/>
            <person name="Bolotin-Fukuhara M."/>
            <person name="Thierry A."/>
            <person name="Bouchier C."/>
            <person name="Caudron B."/>
            <person name="Scarpelli C."/>
            <person name="Gaillardin C."/>
            <person name="Weissenbach J."/>
            <person name="Wincker P."/>
            <person name="Souciet J.L."/>
        </authorList>
    </citation>
    <scope>NUCLEOTIDE SEQUENCE [LARGE SCALE GENOMIC DNA]</scope>
    <source>
        <strain evidence="9">ATCC 8585 / CBS 2359 / DSM 70799 / NBRC 1267 / NRRL Y-1140 / WM37</strain>
    </source>
</reference>
<accession>Q6CRZ9</accession>
<evidence type="ECO:0000256" key="1">
    <source>
        <dbReference type="ARBA" id="ARBA00004141"/>
    </source>
</evidence>
<evidence type="ECO:0000256" key="2">
    <source>
        <dbReference type="ARBA" id="ARBA00009824"/>
    </source>
</evidence>
<keyword evidence="4 7" id="KW-1133">Transmembrane helix</keyword>
<dbReference type="KEGG" id="kla:KLLA0_D05159g"/>
<dbReference type="InterPro" id="IPR007941">
    <property type="entry name" value="DUF726"/>
</dbReference>
<feature type="region of interest" description="Disordered" evidence="6">
    <location>
        <begin position="864"/>
        <end position="883"/>
    </location>
</feature>
<dbReference type="PANTHER" id="PTHR17920:SF3">
    <property type="entry name" value="TRANSMEMBRANE AND COILED-COIL DOMAIN-CONTAINING PROTEIN 4"/>
    <property type="match status" value="1"/>
</dbReference>
<dbReference type="HOGENOM" id="CLU_001695_2_1_1"/>
<comment type="similarity">
    <text evidence="2">Belongs to the TMCO4 family.</text>
</comment>
<keyword evidence="9" id="KW-1185">Reference proteome</keyword>
<dbReference type="Proteomes" id="UP000000598">
    <property type="component" value="Chromosome D"/>
</dbReference>
<dbReference type="SUPFAM" id="SSF53474">
    <property type="entry name" value="alpha/beta-Hydrolases"/>
    <property type="match status" value="1"/>
</dbReference>
<evidence type="ECO:0000256" key="3">
    <source>
        <dbReference type="ARBA" id="ARBA00022692"/>
    </source>
</evidence>
<feature type="transmembrane region" description="Helical" evidence="7">
    <location>
        <begin position="251"/>
        <end position="273"/>
    </location>
</feature>
<dbReference type="InParanoid" id="Q6CRZ9"/>
<dbReference type="GO" id="GO:0016020">
    <property type="term" value="C:membrane"/>
    <property type="evidence" value="ECO:0007669"/>
    <property type="project" value="UniProtKB-SubCell"/>
</dbReference>
<keyword evidence="3 7" id="KW-0812">Transmembrane</keyword>
<sequence length="912" mass="101153">MSECHEDSEEDLGFALKELKLTKKLTSNQDGKDNKADMIESVGTQSAAEEPNQTIYSSPESDGSEEEREEAVKEIAVRQADSSVDLRQQSQETGNVGKIIREEDENGSITDSDTSLEWQPMTTVASFDVYDENGELVLEGMNRTGSTLSLNEHSTPSQNQKSTFGYTKVDGEEQAQRSYLTNKRTDFLFNHKKLAVSSASLSMSLSRTSGTPDSQFLSEDDEEEEAISSKNITTTDQLSITKDLLNDKEKFAYIACITVLVNEMCTRLVSIALSSHNMTSKQKFAKRLQSLQKNMGHWRSLILNRLYAHLEIEPEEIKMLSRLSNDGIELSDLCNCLKVTQHIDNPLAETSDIPELKTESKTDENIMTSKSLDIDVAWTIICDLFLLLVQDSHYDARSRSLLINFAKVLNIDPLEICQFEKRVIEALELEQCTEDQVWDEKAHMDKRRKAIKRKKLCYIGLATLGGSLVLGLSGGLLAPVIGAGFAAGLSTIGVTGAAGFLTGVGGTTVVAVSSTAIGAKIGTTSMKRRMGSVRTFEFRPLQNNRRLNLILSVSGWMNGNEDDVRLPFSTVDPINGDLYSLYWEPDMLRSTGQTMGILASEIVTQTIQQILGATVLTALMAAIQLPNILSKLGYLIDNPWNVSLDRAWAAGLVLADTLMAKNLGDRPITLVGFSLGSRVIYSCLVELAKKGAIGIIENAYLFGSPVVYKRDEMILARSVVSGRFLNGYSNRDWILGYLFRATGGGLSTVAGISPINSVPDIENVDCSEIVDGHMSYRKKMPKLLKAIGMSVLSEEFVEIEDPMDPEQVARQRKLVAELESAQEKLSDESHGKKKRKHKWLSKSSWFKPQKVEWQEMYEQTLKDKTLGPEVNGDTEEGIATDVHKDQLIQEISKLKDEVQKDIDHSSRDIVEK</sequence>
<dbReference type="Pfam" id="PF05277">
    <property type="entry name" value="DUF726"/>
    <property type="match status" value="1"/>
</dbReference>
<name>Q6CRZ9_KLULA</name>
<feature type="compositionally biased region" description="Polar residues" evidence="6">
    <location>
        <begin position="42"/>
        <end position="56"/>
    </location>
</feature>
<evidence type="ECO:0000256" key="4">
    <source>
        <dbReference type="ARBA" id="ARBA00022989"/>
    </source>
</evidence>
<feature type="region of interest" description="Disordered" evidence="6">
    <location>
        <begin position="23"/>
        <end position="73"/>
    </location>
</feature>
<protein>
    <submittedName>
        <fullName evidence="8">KLLA0D05159p</fullName>
    </submittedName>
</protein>
<evidence type="ECO:0000256" key="7">
    <source>
        <dbReference type="SAM" id="Phobius"/>
    </source>
</evidence>
<dbReference type="EMBL" id="CR382124">
    <property type="protein sequence ID" value="CAH00386.1"/>
    <property type="molecule type" value="Genomic_DNA"/>
</dbReference>